<gene>
    <name evidence="4" type="ORF">K504DRAFT_489411</name>
</gene>
<dbReference type="PROSITE" id="PS50157">
    <property type="entry name" value="ZINC_FINGER_C2H2_2"/>
    <property type="match status" value="1"/>
</dbReference>
<evidence type="ECO:0000256" key="1">
    <source>
        <dbReference type="PROSITE-ProRule" id="PRU00042"/>
    </source>
</evidence>
<keyword evidence="1" id="KW-0863">Zinc-finger</keyword>
<keyword evidence="1" id="KW-0862">Zinc</keyword>
<feature type="region of interest" description="Disordered" evidence="2">
    <location>
        <begin position="93"/>
        <end position="122"/>
    </location>
</feature>
<name>A0A6G1KFF5_9PLEO</name>
<proteinExistence type="predicted"/>
<dbReference type="PROSITE" id="PS00028">
    <property type="entry name" value="ZINC_FINGER_C2H2_1"/>
    <property type="match status" value="1"/>
</dbReference>
<reference evidence="4" key="1">
    <citation type="journal article" date="2020" name="Stud. Mycol.">
        <title>101 Dothideomycetes genomes: a test case for predicting lifestyles and emergence of pathogens.</title>
        <authorList>
            <person name="Haridas S."/>
            <person name="Albert R."/>
            <person name="Binder M."/>
            <person name="Bloem J."/>
            <person name="Labutti K."/>
            <person name="Salamov A."/>
            <person name="Andreopoulos B."/>
            <person name="Baker S."/>
            <person name="Barry K."/>
            <person name="Bills G."/>
            <person name="Bluhm B."/>
            <person name="Cannon C."/>
            <person name="Castanera R."/>
            <person name="Culley D."/>
            <person name="Daum C."/>
            <person name="Ezra D."/>
            <person name="Gonzalez J."/>
            <person name="Henrissat B."/>
            <person name="Kuo A."/>
            <person name="Liang C."/>
            <person name="Lipzen A."/>
            <person name="Lutzoni F."/>
            <person name="Magnuson J."/>
            <person name="Mondo S."/>
            <person name="Nolan M."/>
            <person name="Ohm R."/>
            <person name="Pangilinan J."/>
            <person name="Park H.-J."/>
            <person name="Ramirez L."/>
            <person name="Alfaro M."/>
            <person name="Sun H."/>
            <person name="Tritt A."/>
            <person name="Yoshinaga Y."/>
            <person name="Zwiers L.-H."/>
            <person name="Turgeon B."/>
            <person name="Goodwin S."/>
            <person name="Spatafora J."/>
            <person name="Crous P."/>
            <person name="Grigoriev I."/>
        </authorList>
    </citation>
    <scope>NUCLEOTIDE SEQUENCE</scope>
    <source>
        <strain evidence="4">CBS 279.74</strain>
    </source>
</reference>
<dbReference type="EMBL" id="MU005767">
    <property type="protein sequence ID" value="KAF2711554.1"/>
    <property type="molecule type" value="Genomic_DNA"/>
</dbReference>
<evidence type="ECO:0000313" key="5">
    <source>
        <dbReference type="Proteomes" id="UP000799428"/>
    </source>
</evidence>
<evidence type="ECO:0000256" key="2">
    <source>
        <dbReference type="SAM" id="MobiDB-lite"/>
    </source>
</evidence>
<keyword evidence="1" id="KW-0479">Metal-binding</keyword>
<accession>A0A6G1KFF5</accession>
<feature type="domain" description="C2H2-type" evidence="3">
    <location>
        <begin position="399"/>
        <end position="427"/>
    </location>
</feature>
<organism evidence="4 5">
    <name type="scientific">Pleomassaria siparia CBS 279.74</name>
    <dbReference type="NCBI Taxonomy" id="1314801"/>
    <lineage>
        <taxon>Eukaryota</taxon>
        <taxon>Fungi</taxon>
        <taxon>Dikarya</taxon>
        <taxon>Ascomycota</taxon>
        <taxon>Pezizomycotina</taxon>
        <taxon>Dothideomycetes</taxon>
        <taxon>Pleosporomycetidae</taxon>
        <taxon>Pleosporales</taxon>
        <taxon>Pleomassariaceae</taxon>
        <taxon>Pleomassaria</taxon>
    </lineage>
</organism>
<dbReference type="InterPro" id="IPR013087">
    <property type="entry name" value="Znf_C2H2_type"/>
</dbReference>
<protein>
    <recommendedName>
        <fullName evidence="3">C2H2-type domain-containing protein</fullName>
    </recommendedName>
</protein>
<dbReference type="PANTHER" id="PTHR38166">
    <property type="entry name" value="C2H2-TYPE DOMAIN-CONTAINING PROTEIN-RELATED"/>
    <property type="match status" value="1"/>
</dbReference>
<feature type="compositionally biased region" description="Basic and acidic residues" evidence="2">
    <location>
        <begin position="629"/>
        <end position="652"/>
    </location>
</feature>
<feature type="region of interest" description="Disordered" evidence="2">
    <location>
        <begin position="619"/>
        <end position="681"/>
    </location>
</feature>
<dbReference type="AlphaFoldDB" id="A0A6G1KFF5"/>
<keyword evidence="5" id="KW-1185">Reference proteome</keyword>
<feature type="compositionally biased region" description="Polar residues" evidence="2">
    <location>
        <begin position="663"/>
        <end position="672"/>
    </location>
</feature>
<dbReference type="GO" id="GO:0008270">
    <property type="term" value="F:zinc ion binding"/>
    <property type="evidence" value="ECO:0007669"/>
    <property type="project" value="UniProtKB-KW"/>
</dbReference>
<dbReference type="PANTHER" id="PTHR38166:SF1">
    <property type="entry name" value="C2H2-TYPE DOMAIN-CONTAINING PROTEIN"/>
    <property type="match status" value="1"/>
</dbReference>
<evidence type="ECO:0000259" key="3">
    <source>
        <dbReference type="PROSITE" id="PS50157"/>
    </source>
</evidence>
<sequence>MSESSWRCSTGSLKRRSTDLDSFLYENYNNTPEPHKKSERRFACPFVKRNPANGFPSCTNGWGTIHRLKRSPSTPRNFSTLPPFDVHNEEQKWRRDDPVHVQQEDKWLSDEATEKLSERTRKDENSVESWRHIFRIVFPDTAEIDVPLPYVECYDRSYELRSFAEYLLQILQEGIRAQNDLTGSLTWPDVGGVVSDLFMLATEKYIAGQEVPEQLEASGCSQSEGMFGFPDIASSSTAMSDYGTPETLVQDDNSSMNIRDSDQTWTFSESNSMKRDSGCHMSSHLGQPSINTMTFPMNLPNLPGSCQIPFLSTFTSACPERPHADFSGLDLPFPQPKIGQQFLNRNTYPQATVVREYSFAKRVYFCTFCAEEGLDKHIKTKQDWKRHEQDQHRDTGLEWHCMCCSEIFLCGSDLRNHMKKGHPDKKYVPRDSEYIQPKRNYACGFVSCQNLSETWKDRCDHVARCMQQKGQDNWSYTRTIQKMLKHKDIAFVWKRMERRTNISSSHMQWNVAGTRTMRQQLNTLSFPEGLEMFLGKLVEIGFPSSTNDRQLTWTSTPSLLPPVPECWPSTIAEVPPTGQDYALDCASFPMQCEHESDYCLCRVNIPFHQNRAQQIASHNPSLLLPPHGDMQHHDDKSTQPKYNRQTEDRNLIPHEASPVPNHVTRSPTETQALSKSKPKSLFPKFFVNRNRKDLGRIKNG</sequence>
<evidence type="ECO:0000313" key="4">
    <source>
        <dbReference type="EMBL" id="KAF2711554.1"/>
    </source>
</evidence>
<dbReference type="OrthoDB" id="3758860at2759"/>
<dbReference type="Proteomes" id="UP000799428">
    <property type="component" value="Unassembled WGS sequence"/>
</dbReference>